<dbReference type="RefSeq" id="WP_090984181.1">
    <property type="nucleotide sequence ID" value="NZ_FOJM01000009.1"/>
</dbReference>
<gene>
    <name evidence="4" type="ORF">SAMN04488511_109216</name>
</gene>
<keyword evidence="1" id="KW-0285">Flavoprotein</keyword>
<keyword evidence="2" id="KW-0560">Oxidoreductase</keyword>
<evidence type="ECO:0000313" key="5">
    <source>
        <dbReference type="Proteomes" id="UP000198836"/>
    </source>
</evidence>
<evidence type="ECO:0000313" key="4">
    <source>
        <dbReference type="EMBL" id="SFA50942.1"/>
    </source>
</evidence>
<accession>A0A1I0TGL8</accession>
<dbReference type="EMBL" id="FOJM01000009">
    <property type="protein sequence ID" value="SFA50942.1"/>
    <property type="molecule type" value="Genomic_DNA"/>
</dbReference>
<sequence>MDFDVIIIGGSYAGLSAALTLGRSTRNVLVIDAGKPCNRQTPHSHNFLTHDGDRPADITKAAKEEVLKYSTVRFLEGKAISAERIDKGFRVEVEYAGSFTARKILLATGLKDVLPDIKGLASCWAISAIHCPYCHGYEVKNEKIALLMNGEHAFEMAKNLHLWNKDLTILTNGKSQLNAEQTEKLKSKSITILEEELVELEHQKGQLENVVFKNGERLNFNAIYVKPEIEQHINFNEQLGFELTELKTIKVNEQQQTTAEGVYAAGDCTTLFRSLSFITAAGTIAAVMINKELISEDF</sequence>
<dbReference type="InterPro" id="IPR023753">
    <property type="entry name" value="FAD/NAD-binding_dom"/>
</dbReference>
<dbReference type="PANTHER" id="PTHR48105">
    <property type="entry name" value="THIOREDOXIN REDUCTASE 1-RELATED-RELATED"/>
    <property type="match status" value="1"/>
</dbReference>
<organism evidence="4 5">
    <name type="scientific">Pedobacter suwonensis</name>
    <dbReference type="NCBI Taxonomy" id="332999"/>
    <lineage>
        <taxon>Bacteria</taxon>
        <taxon>Pseudomonadati</taxon>
        <taxon>Bacteroidota</taxon>
        <taxon>Sphingobacteriia</taxon>
        <taxon>Sphingobacteriales</taxon>
        <taxon>Sphingobacteriaceae</taxon>
        <taxon>Pedobacter</taxon>
    </lineage>
</organism>
<name>A0A1I0TGL8_9SPHI</name>
<dbReference type="PRINTS" id="PR00469">
    <property type="entry name" value="PNDRDTASEII"/>
</dbReference>
<evidence type="ECO:0000256" key="1">
    <source>
        <dbReference type="ARBA" id="ARBA00022630"/>
    </source>
</evidence>
<dbReference type="OrthoDB" id="9806179at2"/>
<evidence type="ECO:0000256" key="2">
    <source>
        <dbReference type="ARBA" id="ARBA00023002"/>
    </source>
</evidence>
<keyword evidence="5" id="KW-1185">Reference proteome</keyword>
<reference evidence="5" key="1">
    <citation type="submission" date="2016-10" db="EMBL/GenBank/DDBJ databases">
        <authorList>
            <person name="Varghese N."/>
            <person name="Submissions S."/>
        </authorList>
    </citation>
    <scope>NUCLEOTIDE SEQUENCE [LARGE SCALE GENOMIC DNA]</scope>
    <source>
        <strain evidence="5">DSM 18130</strain>
    </source>
</reference>
<dbReference type="AlphaFoldDB" id="A0A1I0TGL8"/>
<evidence type="ECO:0000259" key="3">
    <source>
        <dbReference type="Pfam" id="PF07992"/>
    </source>
</evidence>
<feature type="domain" description="FAD/NAD(P)-binding" evidence="3">
    <location>
        <begin position="3"/>
        <end position="280"/>
    </location>
</feature>
<protein>
    <submittedName>
        <fullName evidence="4">Thioredoxin reductase</fullName>
    </submittedName>
</protein>
<dbReference type="InterPro" id="IPR036188">
    <property type="entry name" value="FAD/NAD-bd_sf"/>
</dbReference>
<dbReference type="STRING" id="332999.SAMN04488511_109216"/>
<dbReference type="SUPFAM" id="SSF51905">
    <property type="entry name" value="FAD/NAD(P)-binding domain"/>
    <property type="match status" value="1"/>
</dbReference>
<dbReference type="Proteomes" id="UP000198836">
    <property type="component" value="Unassembled WGS sequence"/>
</dbReference>
<dbReference type="Gene3D" id="3.50.50.60">
    <property type="entry name" value="FAD/NAD(P)-binding domain"/>
    <property type="match status" value="2"/>
</dbReference>
<dbReference type="Pfam" id="PF07992">
    <property type="entry name" value="Pyr_redox_2"/>
    <property type="match status" value="1"/>
</dbReference>
<dbReference type="GO" id="GO:0016491">
    <property type="term" value="F:oxidoreductase activity"/>
    <property type="evidence" value="ECO:0007669"/>
    <property type="project" value="UniProtKB-KW"/>
</dbReference>
<dbReference type="InterPro" id="IPR050097">
    <property type="entry name" value="Ferredoxin-NADP_redctase_2"/>
</dbReference>
<proteinExistence type="predicted"/>
<dbReference type="PRINTS" id="PR00368">
    <property type="entry name" value="FADPNR"/>
</dbReference>